<dbReference type="InterPro" id="IPR024692">
    <property type="entry name" value="PTS_EI"/>
</dbReference>
<dbReference type="Pfam" id="PF05524">
    <property type="entry name" value="PEP-utilisers_N"/>
    <property type="match status" value="1"/>
</dbReference>
<evidence type="ECO:0000256" key="6">
    <source>
        <dbReference type="ARBA" id="ARBA00012232"/>
    </source>
</evidence>
<evidence type="ECO:0000256" key="10">
    <source>
        <dbReference type="ARBA" id="ARBA00022597"/>
    </source>
</evidence>
<protein>
    <recommendedName>
        <fullName evidence="7 17">Phosphoenolpyruvate-protein phosphotransferase</fullName>
        <ecNumber evidence="6 17">2.7.3.9</ecNumber>
    </recommendedName>
    <alternativeName>
        <fullName evidence="16 17">Phosphotransferase system, enzyme I</fullName>
    </alternativeName>
</protein>
<reference evidence="24" key="1">
    <citation type="submission" date="2016-04" db="EMBL/GenBank/DDBJ databases">
        <authorList>
            <person name="Evans L.H."/>
            <person name="Alamgir A."/>
            <person name="Owens N."/>
            <person name="Weber N.D."/>
            <person name="Virtaneva K."/>
            <person name="Barbian K."/>
            <person name="Babar A."/>
            <person name="Rosenke K."/>
        </authorList>
    </citation>
    <scope>NUCLEOTIDE SEQUENCE</scope>
    <source>
        <strain evidence="24">86</strain>
    </source>
</reference>
<dbReference type="GO" id="GO:0046872">
    <property type="term" value="F:metal ion binding"/>
    <property type="evidence" value="ECO:0007669"/>
    <property type="project" value="UniProtKB-KW"/>
</dbReference>
<dbReference type="GO" id="GO:0009401">
    <property type="term" value="P:phosphoenolpyruvate-dependent sugar phosphotransferase system"/>
    <property type="evidence" value="ECO:0007669"/>
    <property type="project" value="UniProtKB-KW"/>
</dbReference>
<dbReference type="NCBIfam" id="TIGR01417">
    <property type="entry name" value="PTS_I_fam"/>
    <property type="match status" value="1"/>
</dbReference>
<feature type="domain" description="PEP-utilising enzyme mobile" evidence="21">
    <location>
        <begin position="170"/>
        <end position="242"/>
    </location>
</feature>
<dbReference type="Pfam" id="PF02896">
    <property type="entry name" value="PEP-utilizers_C"/>
    <property type="match status" value="1"/>
</dbReference>
<evidence type="ECO:0000256" key="18">
    <source>
        <dbReference type="PIRSR" id="PIRSR000732-1"/>
    </source>
</evidence>
<comment type="function">
    <text evidence="3 17">General (non sugar-specific) component of the phosphoenolpyruvate-dependent sugar phosphotransferase system (sugar PTS). This major carbohydrate active-transport system catalyzes the phosphorylation of incoming sugar substrates concomitantly with their translocation across the cell membrane. Enzyme I transfers the phosphoryl group from phosphoenolpyruvate (PEP) to the phosphoryl carrier protein (HPr).</text>
</comment>
<evidence type="ECO:0000256" key="8">
    <source>
        <dbReference type="ARBA" id="ARBA00022448"/>
    </source>
</evidence>
<dbReference type="GO" id="GO:0008965">
    <property type="term" value="F:phosphoenolpyruvate-protein phosphotransferase activity"/>
    <property type="evidence" value="ECO:0007669"/>
    <property type="project" value="UniProtKB-EC"/>
</dbReference>
<keyword evidence="14 17" id="KW-0418">Kinase</keyword>
<evidence type="ECO:0000256" key="9">
    <source>
        <dbReference type="ARBA" id="ARBA00022490"/>
    </source>
</evidence>
<evidence type="ECO:0000313" key="24">
    <source>
        <dbReference type="EMBL" id="SBW12078.1"/>
    </source>
</evidence>
<dbReference type="PIRSF" id="PIRSF000732">
    <property type="entry name" value="PTS_enzyme_I"/>
    <property type="match status" value="1"/>
</dbReference>
<evidence type="ECO:0000259" key="23">
    <source>
        <dbReference type="Pfam" id="PF05524"/>
    </source>
</evidence>
<feature type="binding site" evidence="20">
    <location>
        <position position="473"/>
    </location>
    <ligand>
        <name>Mg(2+)</name>
        <dbReference type="ChEBI" id="CHEBI:18420"/>
    </ligand>
</feature>
<dbReference type="InterPro" id="IPR006318">
    <property type="entry name" value="PTS_EI-like"/>
</dbReference>
<dbReference type="InterPro" id="IPR000121">
    <property type="entry name" value="PEP_util_C"/>
</dbReference>
<feature type="binding site" evidence="19">
    <location>
        <position position="313"/>
    </location>
    <ligand>
        <name>phosphoenolpyruvate</name>
        <dbReference type="ChEBI" id="CHEBI:58702"/>
    </ligand>
</feature>
<keyword evidence="15 17" id="KW-0460">Magnesium</keyword>
<dbReference type="InterPro" id="IPR008279">
    <property type="entry name" value="PEP-util_enz_mobile_dom"/>
</dbReference>
<comment type="similarity">
    <text evidence="5 17">Belongs to the PEP-utilizing enzyme family.</text>
</comment>
<evidence type="ECO:0000256" key="16">
    <source>
        <dbReference type="ARBA" id="ARBA00033235"/>
    </source>
</evidence>
<dbReference type="InterPro" id="IPR036637">
    <property type="entry name" value="Phosphohistidine_dom_sf"/>
</dbReference>
<keyword evidence="24" id="KW-0670">Pyruvate</keyword>
<dbReference type="PANTHER" id="PTHR46244">
    <property type="entry name" value="PHOSPHOENOLPYRUVATE-PROTEIN PHOSPHOTRANSFERASE"/>
    <property type="match status" value="1"/>
</dbReference>
<feature type="binding site" evidence="19">
    <location>
        <begin position="472"/>
        <end position="473"/>
    </location>
    <ligand>
        <name>phosphoenolpyruvate</name>
        <dbReference type="ChEBI" id="CHEBI:58702"/>
    </ligand>
</feature>
<dbReference type="InterPro" id="IPR008731">
    <property type="entry name" value="PTS_EIN"/>
</dbReference>
<evidence type="ECO:0000256" key="19">
    <source>
        <dbReference type="PIRSR" id="PIRSR000732-2"/>
    </source>
</evidence>
<evidence type="ECO:0000256" key="15">
    <source>
        <dbReference type="ARBA" id="ARBA00022842"/>
    </source>
</evidence>
<evidence type="ECO:0000256" key="1">
    <source>
        <dbReference type="ARBA" id="ARBA00000683"/>
    </source>
</evidence>
<evidence type="ECO:0000256" key="12">
    <source>
        <dbReference type="ARBA" id="ARBA00022683"/>
    </source>
</evidence>
<dbReference type="PRINTS" id="PR01736">
    <property type="entry name" value="PHPHTRNFRASE"/>
</dbReference>
<keyword evidence="9 17" id="KW-0963">Cytoplasm</keyword>
<feature type="domain" description="PEP-utilising enzyme C-terminal" evidence="22">
    <location>
        <begin position="271"/>
        <end position="558"/>
    </location>
</feature>
<dbReference type="InterPro" id="IPR036618">
    <property type="entry name" value="PtsI_HPr-bd_sf"/>
</dbReference>
<keyword evidence="11 17" id="KW-0808">Transferase</keyword>
<keyword evidence="12 17" id="KW-0598">Phosphotransferase system</keyword>
<dbReference type="PANTHER" id="PTHR46244:SF3">
    <property type="entry name" value="PHOSPHOENOLPYRUVATE-PROTEIN PHOSPHOTRANSFERASE"/>
    <property type="match status" value="1"/>
</dbReference>
<dbReference type="SUPFAM" id="SSF52009">
    <property type="entry name" value="Phosphohistidine domain"/>
    <property type="match status" value="1"/>
</dbReference>
<sequence>MKIDDQPIPDLPMRVMTGTPVSPGIALGIAYVHETGGLSVIEYCVPPEKTAAEVARFRAAVRHVAADLKTIAEEARRLPEQAAEEISYILDAHTHMLKRSRLTRGVETLIAEKRINAEAAVKRQIDDLVAAFAAMDDLYLAARADDVRDLGQRLVRRLGHEEATAFADLPRQTIILADELTPADTAQMDPHRIAGFATELGGVASHTAIMARSLGIPAVVGVAGLTRALAPGCTVIVDGTHGRVILNPTPEQMADYRKGRAAALRRARVLHRLRGLPAVTRDGRRVTLMANIERPEETNAAVIAGAEGIGLFRSEFLYMNRDDMPTADEQYETLKAVVERMDGHPVTFRTLDVGGDKLTRLFDLGVAPNPAMGLRAVRLSLARPELLRAQFEAAIRAAVHGPVRLLLPMIGSVGELRECRAHFREVYDALRARGATMPETPPPLGVMIEVPGAALCADALAREAGFLSVGTNDLTQYTLAIDRSDEQVAHLYDGMHPAVLRLIHFTAEAARRARVPVSVCGEVAGDPRYTGLLVGMGISELSMAPANLPLVKDTVRHMLAPAAEELAVQVMRRADVLDVRRLVADFNGESI</sequence>
<evidence type="ECO:0000256" key="20">
    <source>
        <dbReference type="PIRSR" id="PIRSR000732-3"/>
    </source>
</evidence>
<dbReference type="Gene3D" id="1.10.274.10">
    <property type="entry name" value="PtsI, HPr-binding domain"/>
    <property type="match status" value="1"/>
</dbReference>
<evidence type="ECO:0000259" key="22">
    <source>
        <dbReference type="Pfam" id="PF02896"/>
    </source>
</evidence>
<dbReference type="InterPro" id="IPR040442">
    <property type="entry name" value="Pyrv_kinase-like_dom_sf"/>
</dbReference>
<dbReference type="InterPro" id="IPR015813">
    <property type="entry name" value="Pyrv/PenolPyrv_kinase-like_dom"/>
</dbReference>
<evidence type="ECO:0000256" key="7">
    <source>
        <dbReference type="ARBA" id="ARBA00016544"/>
    </source>
</evidence>
<dbReference type="GO" id="GO:0016301">
    <property type="term" value="F:kinase activity"/>
    <property type="evidence" value="ECO:0007669"/>
    <property type="project" value="UniProtKB-KW"/>
</dbReference>
<evidence type="ECO:0000256" key="13">
    <source>
        <dbReference type="ARBA" id="ARBA00022723"/>
    </source>
</evidence>
<feature type="binding site" evidence="19">
    <location>
        <position position="483"/>
    </location>
    <ligand>
        <name>phosphoenolpyruvate</name>
        <dbReference type="ChEBI" id="CHEBI:58702"/>
    </ligand>
</feature>
<keyword evidence="8 17" id="KW-0813">Transport</keyword>
<dbReference type="Pfam" id="PF00391">
    <property type="entry name" value="PEP-utilizers"/>
    <property type="match status" value="1"/>
</dbReference>
<evidence type="ECO:0000256" key="3">
    <source>
        <dbReference type="ARBA" id="ARBA00002728"/>
    </source>
</evidence>
<evidence type="ECO:0000259" key="21">
    <source>
        <dbReference type="Pfam" id="PF00391"/>
    </source>
</evidence>
<dbReference type="SUPFAM" id="SSF51621">
    <property type="entry name" value="Phosphoenolpyruvate/pyruvate domain"/>
    <property type="match status" value="1"/>
</dbReference>
<comment type="catalytic activity">
    <reaction evidence="1 17">
        <text>L-histidyl-[protein] + phosphoenolpyruvate = N(pros)-phospho-L-histidyl-[protein] + pyruvate</text>
        <dbReference type="Rhea" id="RHEA:23880"/>
        <dbReference type="Rhea" id="RHEA-COMP:9745"/>
        <dbReference type="Rhea" id="RHEA-COMP:9746"/>
        <dbReference type="ChEBI" id="CHEBI:15361"/>
        <dbReference type="ChEBI" id="CHEBI:29979"/>
        <dbReference type="ChEBI" id="CHEBI:58702"/>
        <dbReference type="ChEBI" id="CHEBI:64837"/>
        <dbReference type="EC" id="2.7.3.9"/>
    </reaction>
</comment>
<feature type="binding site" evidence="20">
    <location>
        <position position="449"/>
    </location>
    <ligand>
        <name>Mg(2+)</name>
        <dbReference type="ChEBI" id="CHEBI:18420"/>
    </ligand>
</feature>
<dbReference type="AlphaFoldDB" id="A0A212KKC6"/>
<evidence type="ECO:0000256" key="14">
    <source>
        <dbReference type="ARBA" id="ARBA00022777"/>
    </source>
</evidence>
<evidence type="ECO:0000256" key="11">
    <source>
        <dbReference type="ARBA" id="ARBA00022679"/>
    </source>
</evidence>
<feature type="active site" description="Proton donor" evidence="18">
    <location>
        <position position="520"/>
    </location>
</feature>
<evidence type="ECO:0000256" key="5">
    <source>
        <dbReference type="ARBA" id="ARBA00007837"/>
    </source>
</evidence>
<evidence type="ECO:0000256" key="4">
    <source>
        <dbReference type="ARBA" id="ARBA00004496"/>
    </source>
</evidence>
<dbReference type="GO" id="GO:0005737">
    <property type="term" value="C:cytoplasm"/>
    <property type="evidence" value="ECO:0007669"/>
    <property type="project" value="UniProtKB-SubCell"/>
</dbReference>
<keyword evidence="10 17" id="KW-0762">Sugar transport</keyword>
<name>A0A212KKC6_9PROT</name>
<dbReference type="Gene3D" id="3.50.30.10">
    <property type="entry name" value="Phosphohistidine domain"/>
    <property type="match status" value="1"/>
</dbReference>
<dbReference type="SUPFAM" id="SSF47831">
    <property type="entry name" value="Enzyme I of the PEP:sugar phosphotransferase system HPr-binding (sub)domain"/>
    <property type="match status" value="1"/>
</dbReference>
<accession>A0A212KKC6</accession>
<feature type="active site" description="Tele-phosphohistidine intermediate" evidence="18">
    <location>
        <position position="206"/>
    </location>
</feature>
<organism evidence="24">
    <name type="scientific">uncultured Alphaproteobacteria bacterium</name>
    <dbReference type="NCBI Taxonomy" id="91750"/>
    <lineage>
        <taxon>Bacteria</taxon>
        <taxon>Pseudomonadati</taxon>
        <taxon>Pseudomonadota</taxon>
        <taxon>Alphaproteobacteria</taxon>
        <taxon>environmental samples</taxon>
    </lineage>
</organism>
<comment type="subcellular location">
    <subcellularLocation>
        <location evidence="4 17">Cytoplasm</location>
    </subcellularLocation>
</comment>
<comment type="cofactor">
    <cofactor evidence="2 17 20">
        <name>Mg(2+)</name>
        <dbReference type="ChEBI" id="CHEBI:18420"/>
    </cofactor>
</comment>
<dbReference type="Gene3D" id="3.20.20.60">
    <property type="entry name" value="Phosphoenolpyruvate-binding domains"/>
    <property type="match status" value="1"/>
</dbReference>
<dbReference type="EC" id="2.7.3.9" evidence="6 17"/>
<proteinExistence type="inferred from homology"/>
<dbReference type="InterPro" id="IPR050499">
    <property type="entry name" value="PEP-utilizing_PTS_enzyme"/>
</dbReference>
<dbReference type="EMBL" id="FLUO01000002">
    <property type="protein sequence ID" value="SBW12078.1"/>
    <property type="molecule type" value="Genomic_DNA"/>
</dbReference>
<gene>
    <name evidence="24" type="primary">phbI</name>
    <name evidence="24" type="ORF">KL86APRO_20432</name>
</gene>
<feature type="binding site" evidence="19">
    <location>
        <position position="349"/>
    </location>
    <ligand>
        <name>phosphoenolpyruvate</name>
        <dbReference type="ChEBI" id="CHEBI:58702"/>
    </ligand>
</feature>
<evidence type="ECO:0000256" key="17">
    <source>
        <dbReference type="PIRNR" id="PIRNR000732"/>
    </source>
</evidence>
<feature type="domain" description="Phosphotransferase system enzyme I N-terminal" evidence="23">
    <location>
        <begin position="17"/>
        <end position="143"/>
    </location>
</feature>
<keyword evidence="13 17" id="KW-0479">Metal-binding</keyword>
<evidence type="ECO:0000256" key="2">
    <source>
        <dbReference type="ARBA" id="ARBA00001946"/>
    </source>
</evidence>